<dbReference type="STRING" id="51028.A0A0N4V3V9"/>
<name>A0A0N4V3V9_ENTVE</name>
<protein>
    <submittedName>
        <fullName evidence="9">C3H1-type domain-containing protein</fullName>
    </submittedName>
</protein>
<proteinExistence type="predicted"/>
<dbReference type="GO" id="GO:0003730">
    <property type="term" value="F:mRNA 3'-UTR binding"/>
    <property type="evidence" value="ECO:0007669"/>
    <property type="project" value="TreeGrafter"/>
</dbReference>
<reference evidence="7 8" key="2">
    <citation type="submission" date="2018-10" db="EMBL/GenBank/DDBJ databases">
        <authorList>
            <consortium name="Pathogen Informatics"/>
        </authorList>
    </citation>
    <scope>NUCLEOTIDE SEQUENCE [LARGE SCALE GENOMIC DNA]</scope>
</reference>
<dbReference type="PROSITE" id="PS50103">
    <property type="entry name" value="ZF_C3H1"/>
    <property type="match status" value="2"/>
</dbReference>
<keyword evidence="8" id="KW-1185">Reference proteome</keyword>
<evidence type="ECO:0000259" key="6">
    <source>
        <dbReference type="PROSITE" id="PS50103"/>
    </source>
</evidence>
<evidence type="ECO:0000256" key="1">
    <source>
        <dbReference type="ARBA" id="ARBA00022723"/>
    </source>
</evidence>
<dbReference type="GO" id="GO:0008270">
    <property type="term" value="F:zinc ion binding"/>
    <property type="evidence" value="ECO:0007669"/>
    <property type="project" value="UniProtKB-KW"/>
</dbReference>
<evidence type="ECO:0000256" key="3">
    <source>
        <dbReference type="ARBA" id="ARBA00022771"/>
    </source>
</evidence>
<dbReference type="PANTHER" id="PTHR12547">
    <property type="entry name" value="CCCH ZINC FINGER/TIS11-RELATED"/>
    <property type="match status" value="1"/>
</dbReference>
<evidence type="ECO:0000256" key="5">
    <source>
        <dbReference type="PROSITE-ProRule" id="PRU00723"/>
    </source>
</evidence>
<evidence type="ECO:0000313" key="9">
    <source>
        <dbReference type="WBParaSite" id="EVEC_0000475901-mRNA-1"/>
    </source>
</evidence>
<dbReference type="Gene3D" id="4.10.1000.10">
    <property type="entry name" value="Zinc finger, CCCH-type"/>
    <property type="match status" value="1"/>
</dbReference>
<dbReference type="PANTHER" id="PTHR12547:SF185">
    <property type="entry name" value="C3H1-TYPE DOMAIN-CONTAINING PROTEIN"/>
    <property type="match status" value="1"/>
</dbReference>
<dbReference type="GO" id="GO:0005829">
    <property type="term" value="C:cytosol"/>
    <property type="evidence" value="ECO:0007669"/>
    <property type="project" value="TreeGrafter"/>
</dbReference>
<evidence type="ECO:0000256" key="2">
    <source>
        <dbReference type="ARBA" id="ARBA00022737"/>
    </source>
</evidence>
<dbReference type="WBParaSite" id="EVEC_0000475901-mRNA-1">
    <property type="protein sequence ID" value="EVEC_0000475901-mRNA-1"/>
    <property type="gene ID" value="EVEC_0000475901"/>
</dbReference>
<dbReference type="EMBL" id="UXUI01007866">
    <property type="protein sequence ID" value="VDD89716.1"/>
    <property type="molecule type" value="Genomic_DNA"/>
</dbReference>
<dbReference type="InterPro" id="IPR036855">
    <property type="entry name" value="Znf_CCCH_sf"/>
</dbReference>
<evidence type="ECO:0000313" key="8">
    <source>
        <dbReference type="Proteomes" id="UP000274131"/>
    </source>
</evidence>
<keyword evidence="4 5" id="KW-0862">Zinc</keyword>
<evidence type="ECO:0000256" key="4">
    <source>
        <dbReference type="ARBA" id="ARBA00022833"/>
    </source>
</evidence>
<gene>
    <name evidence="7" type="ORF">EVEC_LOCUS4467</name>
</gene>
<keyword evidence="3 5" id="KW-0863">Zinc-finger</keyword>
<feature type="zinc finger region" description="C3H1-type" evidence="5">
    <location>
        <begin position="68"/>
        <end position="96"/>
    </location>
</feature>
<dbReference type="AlphaFoldDB" id="A0A0N4V3V9"/>
<dbReference type="GO" id="GO:0043186">
    <property type="term" value="C:P granule"/>
    <property type="evidence" value="ECO:0007669"/>
    <property type="project" value="UniProtKB-ARBA"/>
</dbReference>
<dbReference type="Proteomes" id="UP000274131">
    <property type="component" value="Unassembled WGS sequence"/>
</dbReference>
<sequence>MFSPDNQVSPKPPEQLSSDSFILQRAARIRSNNNKALLANSTVGAVSNQQDLYFGDPQGAAKCPNSELYKTELCRYWSAGVPCKFGIGCWFAHGPSELQIAQFVLPSGSRGSNSPECEGNCVADTPATLLTKTTDFSKVVGSERGAGTQGTKLQKTDNGRYKREFDISFRNFAVTVQVVVLRSCINDDMRLLTADFWDSGISCCRRSSGSMSGTSDKGPPSPPFPDQMPDFPVVISGKNCSTSPVEIDFKGLQETPKWELQNIPQIQGAVGEEPLCDMYSWCGFCVMGDECPYNHIH</sequence>
<dbReference type="OrthoDB" id="410307at2759"/>
<feature type="domain" description="C3H1-type" evidence="6">
    <location>
        <begin position="271"/>
        <end position="297"/>
    </location>
</feature>
<feature type="zinc finger region" description="C3H1-type" evidence="5">
    <location>
        <begin position="271"/>
        <end position="297"/>
    </location>
</feature>
<dbReference type="Pfam" id="PF00642">
    <property type="entry name" value="zf-CCCH"/>
    <property type="match status" value="1"/>
</dbReference>
<organism evidence="9">
    <name type="scientific">Enterobius vermicularis</name>
    <name type="common">Human pinworm</name>
    <dbReference type="NCBI Taxonomy" id="51028"/>
    <lineage>
        <taxon>Eukaryota</taxon>
        <taxon>Metazoa</taxon>
        <taxon>Ecdysozoa</taxon>
        <taxon>Nematoda</taxon>
        <taxon>Chromadorea</taxon>
        <taxon>Rhabditida</taxon>
        <taxon>Spirurina</taxon>
        <taxon>Oxyuridomorpha</taxon>
        <taxon>Oxyuroidea</taxon>
        <taxon>Oxyuridae</taxon>
        <taxon>Enterobius</taxon>
    </lineage>
</organism>
<accession>A0A0N4V3V9</accession>
<keyword evidence="2" id="KW-0677">Repeat</keyword>
<dbReference type="SUPFAM" id="SSF90229">
    <property type="entry name" value="CCCH zinc finger"/>
    <property type="match status" value="1"/>
</dbReference>
<keyword evidence="1 5" id="KW-0479">Metal-binding</keyword>
<feature type="domain" description="C3H1-type" evidence="6">
    <location>
        <begin position="68"/>
        <end position="96"/>
    </location>
</feature>
<reference evidence="9" key="1">
    <citation type="submission" date="2017-02" db="UniProtKB">
        <authorList>
            <consortium name="WormBaseParasite"/>
        </authorList>
    </citation>
    <scope>IDENTIFICATION</scope>
</reference>
<evidence type="ECO:0000313" key="7">
    <source>
        <dbReference type="EMBL" id="VDD89716.1"/>
    </source>
</evidence>
<dbReference type="InterPro" id="IPR045877">
    <property type="entry name" value="ZFP36-like"/>
</dbReference>
<dbReference type="SMART" id="SM00356">
    <property type="entry name" value="ZnF_C3H1"/>
    <property type="match status" value="2"/>
</dbReference>
<dbReference type="InterPro" id="IPR000571">
    <property type="entry name" value="Znf_CCCH"/>
</dbReference>